<dbReference type="SUPFAM" id="SSF117143">
    <property type="entry name" value="Flagellar hook protein flgE"/>
    <property type="match status" value="1"/>
</dbReference>
<name>A0ABX0PEZ3_9BURK</name>
<evidence type="ECO:0000256" key="6">
    <source>
        <dbReference type="ARBA" id="ARBA00032912"/>
    </source>
</evidence>
<keyword evidence="4 8" id="KW-0975">Bacterial flagellum</keyword>
<evidence type="ECO:0000256" key="2">
    <source>
        <dbReference type="ARBA" id="ARBA00009677"/>
    </source>
</evidence>
<evidence type="ECO:0000256" key="7">
    <source>
        <dbReference type="NCBIfam" id="TIGR02488"/>
    </source>
</evidence>
<dbReference type="InterPro" id="IPR020013">
    <property type="entry name" value="Flagellar_FlgE/F/G"/>
</dbReference>
<dbReference type="Proteomes" id="UP000716322">
    <property type="component" value="Unassembled WGS sequence"/>
</dbReference>
<accession>A0ABX0PEZ3</accession>
<dbReference type="NCBIfam" id="TIGR03506">
    <property type="entry name" value="FlgEFG_subfam"/>
    <property type="match status" value="2"/>
</dbReference>
<dbReference type="RefSeq" id="WP_166860059.1">
    <property type="nucleotide sequence ID" value="NZ_JAAQOM010000009.1"/>
</dbReference>
<evidence type="ECO:0000259" key="10">
    <source>
        <dbReference type="Pfam" id="PF06429"/>
    </source>
</evidence>
<evidence type="ECO:0000259" key="9">
    <source>
        <dbReference type="Pfam" id="PF00460"/>
    </source>
</evidence>
<feature type="domain" description="Flagellar basal body rod protein N-terminal" evidence="9">
    <location>
        <begin position="5"/>
        <end position="35"/>
    </location>
</feature>
<comment type="subunit">
    <text evidence="5 8">The basal body constitutes a major portion of the flagellar organelle and consists of four rings (L,P,S, and M) mounted on a central rod. The rod consists of about 26 subunits of FlgG in the distal portion, and FlgB, FlgC and FlgF are thought to build up the proximal portion of the rod with about 6 subunits each.</text>
</comment>
<dbReference type="InterPro" id="IPR001444">
    <property type="entry name" value="Flag_bb_rod_N"/>
</dbReference>
<gene>
    <name evidence="12" type="primary">flgG</name>
    <name evidence="12" type="ORF">HAV22_15460</name>
</gene>
<dbReference type="NCBIfam" id="TIGR02488">
    <property type="entry name" value="flgG_G_neg"/>
    <property type="match status" value="1"/>
</dbReference>
<keyword evidence="12" id="KW-0966">Cell projection</keyword>
<proteinExistence type="inferred from homology"/>
<evidence type="ECO:0000256" key="8">
    <source>
        <dbReference type="RuleBase" id="RU362116"/>
    </source>
</evidence>
<evidence type="ECO:0000256" key="4">
    <source>
        <dbReference type="ARBA" id="ARBA00023143"/>
    </source>
</evidence>
<reference evidence="12 13" key="1">
    <citation type="submission" date="2020-03" db="EMBL/GenBank/DDBJ databases">
        <title>Genome sequence of strain Massilia sp. TW-1.</title>
        <authorList>
            <person name="Chaudhary D.K."/>
        </authorList>
    </citation>
    <scope>NUCLEOTIDE SEQUENCE [LARGE SCALE GENOMIC DNA]</scope>
    <source>
        <strain evidence="12 13">TW-1</strain>
    </source>
</reference>
<keyword evidence="12" id="KW-0969">Cilium</keyword>
<evidence type="ECO:0000256" key="3">
    <source>
        <dbReference type="ARBA" id="ARBA00017948"/>
    </source>
</evidence>
<comment type="similarity">
    <text evidence="2 8">Belongs to the flagella basal body rod proteins family.</text>
</comment>
<evidence type="ECO:0000259" key="11">
    <source>
        <dbReference type="Pfam" id="PF22692"/>
    </source>
</evidence>
<dbReference type="Pfam" id="PF22692">
    <property type="entry name" value="LlgE_F_G_D1"/>
    <property type="match status" value="1"/>
</dbReference>
<dbReference type="PANTHER" id="PTHR30435">
    <property type="entry name" value="FLAGELLAR PROTEIN"/>
    <property type="match status" value="1"/>
</dbReference>
<dbReference type="PROSITE" id="PS00588">
    <property type="entry name" value="FLAGELLA_BB_ROD"/>
    <property type="match status" value="1"/>
</dbReference>
<evidence type="ECO:0000256" key="1">
    <source>
        <dbReference type="ARBA" id="ARBA00004117"/>
    </source>
</evidence>
<organism evidence="12 13">
    <name type="scientific">Telluria antibiotica</name>
    <dbReference type="NCBI Taxonomy" id="2717319"/>
    <lineage>
        <taxon>Bacteria</taxon>
        <taxon>Pseudomonadati</taxon>
        <taxon>Pseudomonadota</taxon>
        <taxon>Betaproteobacteria</taxon>
        <taxon>Burkholderiales</taxon>
        <taxon>Oxalobacteraceae</taxon>
        <taxon>Telluria group</taxon>
        <taxon>Telluria</taxon>
    </lineage>
</organism>
<sequence length="260" mass="27261">MNDSLYIAATGMHMQQKSVDTIANNMANVNTPGFKRGKVSFEDMVYRDLGGAGAVAGAPGAQRLWQGSGVAVSSILKSFVAGELKKTDQQMDLAIQGEGFVEVVAADGSAAYSRGGNLVIDKDGFLASAGGHPIKPSIHVGTDAKDITIEADGRVLVRARDGASPMEAGRIELVRFADPSGLAALGGNLYQPTERSGDAINGRAGEDGFGTFAQGYVEASNVNLVEEMVDLMVAQRAYESSVKVIQASDEMLAMSNNLRK</sequence>
<keyword evidence="13" id="KW-1185">Reference proteome</keyword>
<dbReference type="EMBL" id="JAAQOM010000009">
    <property type="protein sequence ID" value="NIA55033.1"/>
    <property type="molecule type" value="Genomic_DNA"/>
</dbReference>
<dbReference type="Pfam" id="PF06429">
    <property type="entry name" value="Flg_bbr_C"/>
    <property type="match status" value="1"/>
</dbReference>
<dbReference type="InterPro" id="IPR010930">
    <property type="entry name" value="Flg_bb/hook_C_dom"/>
</dbReference>
<feature type="domain" description="Flagellar hook protein FlgE/F/G-like D1" evidence="11">
    <location>
        <begin position="94"/>
        <end position="156"/>
    </location>
</feature>
<dbReference type="PANTHER" id="PTHR30435:SF19">
    <property type="entry name" value="FLAGELLAR BASAL-BODY ROD PROTEIN FLGG"/>
    <property type="match status" value="1"/>
</dbReference>
<evidence type="ECO:0000256" key="5">
    <source>
        <dbReference type="ARBA" id="ARBA00025933"/>
    </source>
</evidence>
<protein>
    <recommendedName>
        <fullName evidence="3 7">Flagellar basal-body rod protein FlgG</fullName>
    </recommendedName>
    <alternativeName>
        <fullName evidence="6 8">Distal rod protein</fullName>
    </alternativeName>
</protein>
<dbReference type="Pfam" id="PF00460">
    <property type="entry name" value="Flg_bb_rod"/>
    <property type="match status" value="1"/>
</dbReference>
<feature type="domain" description="Flagellar basal-body/hook protein C-terminal" evidence="10">
    <location>
        <begin position="213"/>
        <end position="258"/>
    </location>
</feature>
<dbReference type="InterPro" id="IPR012834">
    <property type="entry name" value="FlgG_G_neg"/>
</dbReference>
<evidence type="ECO:0000313" key="13">
    <source>
        <dbReference type="Proteomes" id="UP000716322"/>
    </source>
</evidence>
<comment type="caution">
    <text evidence="12">The sequence shown here is derived from an EMBL/GenBank/DDBJ whole genome shotgun (WGS) entry which is preliminary data.</text>
</comment>
<dbReference type="InterPro" id="IPR037925">
    <property type="entry name" value="FlgE/F/G-like"/>
</dbReference>
<dbReference type="InterPro" id="IPR053967">
    <property type="entry name" value="LlgE_F_G-like_D1"/>
</dbReference>
<keyword evidence="12" id="KW-0282">Flagellum</keyword>
<evidence type="ECO:0000313" key="12">
    <source>
        <dbReference type="EMBL" id="NIA55033.1"/>
    </source>
</evidence>
<comment type="subcellular location">
    <subcellularLocation>
        <location evidence="1 8">Bacterial flagellum basal body</location>
    </subcellularLocation>
</comment>
<dbReference type="InterPro" id="IPR019776">
    <property type="entry name" value="Flagellar_basal_body_rod_CS"/>
</dbReference>